<proteinExistence type="predicted"/>
<gene>
    <name evidence="1" type="ORF">PGLA1383_LOCUS39114</name>
    <name evidence="2" type="ORF">PGLA2088_LOCUS41111</name>
</gene>
<name>A0A813G3Z3_POLGL</name>
<comment type="caution">
    <text evidence="1">The sequence shown here is derived from an EMBL/GenBank/DDBJ whole genome shotgun (WGS) entry which is preliminary data.</text>
</comment>
<dbReference type="Proteomes" id="UP000626109">
    <property type="component" value="Unassembled WGS sequence"/>
</dbReference>
<keyword evidence="3" id="KW-1185">Reference proteome</keyword>
<dbReference type="AlphaFoldDB" id="A0A813G3Z3"/>
<organism evidence="1 3">
    <name type="scientific">Polarella glacialis</name>
    <name type="common">Dinoflagellate</name>
    <dbReference type="NCBI Taxonomy" id="89957"/>
    <lineage>
        <taxon>Eukaryota</taxon>
        <taxon>Sar</taxon>
        <taxon>Alveolata</taxon>
        <taxon>Dinophyceae</taxon>
        <taxon>Suessiales</taxon>
        <taxon>Suessiaceae</taxon>
        <taxon>Polarella</taxon>
    </lineage>
</organism>
<dbReference type="EMBL" id="CAJNNW010033737">
    <property type="protein sequence ID" value="CAE8720128.1"/>
    <property type="molecule type" value="Genomic_DNA"/>
</dbReference>
<reference evidence="1" key="1">
    <citation type="submission" date="2021-02" db="EMBL/GenBank/DDBJ databases">
        <authorList>
            <person name="Dougan E. K."/>
            <person name="Rhodes N."/>
            <person name="Thang M."/>
            <person name="Chan C."/>
        </authorList>
    </citation>
    <scope>NUCLEOTIDE SEQUENCE</scope>
</reference>
<sequence length="199" mass="21747">MMGRASAVRVSDASMADLRGNTTLGGSASFEYEVSCGGSDFEIVEGRSEPGARRILEGLAEWLGLIRSGAWGHWLQARLETLVSLLGRGVRDARLTLDGSEGKQKETSSHIFEAWKLMKIVFSPYAPDLLAGEVLVHGPIPELLASFSKGKLHGVGKLQFDEAPNLRCTSPWRSQGVLCLTRPKGLRRLVQSRVLARQF</sequence>
<protein>
    <submittedName>
        <fullName evidence="1">Uncharacterized protein</fullName>
    </submittedName>
</protein>
<dbReference type="EMBL" id="CAJNNV010027776">
    <property type="protein sequence ID" value="CAE8621595.1"/>
    <property type="molecule type" value="Genomic_DNA"/>
</dbReference>
<evidence type="ECO:0000313" key="1">
    <source>
        <dbReference type="EMBL" id="CAE8621595.1"/>
    </source>
</evidence>
<accession>A0A813G3Z3</accession>
<evidence type="ECO:0000313" key="2">
    <source>
        <dbReference type="EMBL" id="CAE8720128.1"/>
    </source>
</evidence>
<dbReference type="Proteomes" id="UP000654075">
    <property type="component" value="Unassembled WGS sequence"/>
</dbReference>
<evidence type="ECO:0000313" key="3">
    <source>
        <dbReference type="Proteomes" id="UP000654075"/>
    </source>
</evidence>